<dbReference type="Proteomes" id="UP000249746">
    <property type="component" value="Unassembled WGS sequence"/>
</dbReference>
<evidence type="ECO:0000313" key="2">
    <source>
        <dbReference type="Proteomes" id="UP000249746"/>
    </source>
</evidence>
<proteinExistence type="predicted"/>
<name>A0A2W6MRR9_9HELI</name>
<accession>A0A2W6MRR9</accession>
<evidence type="ECO:0000313" key="1">
    <source>
        <dbReference type="EMBL" id="PZT47182.1"/>
    </source>
</evidence>
<protein>
    <submittedName>
        <fullName evidence="1">Uncharacterized protein</fullName>
    </submittedName>
</protein>
<reference evidence="1 2" key="1">
    <citation type="submission" date="2017-03" db="EMBL/GenBank/DDBJ databases">
        <title>Genomic and clinical evidence uncovers the enterohepatic species Helicobacter valdiviensis as a potential human intestinal pathogen.</title>
        <authorList>
            <person name="Fresia P."/>
            <person name="Jara R."/>
            <person name="Sierra R."/>
            <person name="Ferres I."/>
            <person name="Greif G."/>
            <person name="Iraola G."/>
            <person name="Collado L."/>
        </authorList>
    </citation>
    <scope>NUCLEOTIDE SEQUENCE [LARGE SCALE GENOMIC DNA]</scope>
    <source>
        <strain evidence="1 2">WBE14</strain>
    </source>
</reference>
<feature type="non-terminal residue" evidence="1">
    <location>
        <position position="1"/>
    </location>
</feature>
<dbReference type="EMBL" id="NBIU01000072">
    <property type="protein sequence ID" value="PZT47182.1"/>
    <property type="molecule type" value="Genomic_DNA"/>
</dbReference>
<dbReference type="AlphaFoldDB" id="A0A2W6MRR9"/>
<organism evidence="1 2">
    <name type="scientific">Helicobacter valdiviensis</name>
    <dbReference type="NCBI Taxonomy" id="1458358"/>
    <lineage>
        <taxon>Bacteria</taxon>
        <taxon>Pseudomonadati</taxon>
        <taxon>Campylobacterota</taxon>
        <taxon>Epsilonproteobacteria</taxon>
        <taxon>Campylobacterales</taxon>
        <taxon>Helicobacteraceae</taxon>
        <taxon>Helicobacter</taxon>
    </lineage>
</organism>
<sequence length="67" mass="7784">PSNKVSGILLDSEIPILSYLAYGVMEFQGKNYIALWNGRFNFDENSTYPETRIYLLKGNKRELKCTY</sequence>
<comment type="caution">
    <text evidence="1">The sequence shown here is derived from an EMBL/GenBank/DDBJ whole genome shotgun (WGS) entry which is preliminary data.</text>
</comment>
<gene>
    <name evidence="1" type="ORF">B6S12_10445</name>
</gene>
<keyword evidence="2" id="KW-1185">Reference proteome</keyword>